<keyword evidence="2" id="KW-1185">Reference proteome</keyword>
<dbReference type="OrthoDB" id="188290at2"/>
<dbReference type="RefSeq" id="WP_092994065.1">
    <property type="nucleotide sequence ID" value="NZ_FMWD01000003.1"/>
</dbReference>
<gene>
    <name evidence="1" type="ORF">SAMN03097708_01249</name>
</gene>
<dbReference type="Gene3D" id="1.10.3210.10">
    <property type="entry name" value="Hypothetical protein af1432"/>
    <property type="match status" value="1"/>
</dbReference>
<reference evidence="1 2" key="1">
    <citation type="submission" date="2016-10" db="EMBL/GenBank/DDBJ databases">
        <authorList>
            <person name="de Groot N.N."/>
        </authorList>
    </citation>
    <scope>NUCLEOTIDE SEQUENCE [LARGE SCALE GENOMIC DNA]</scope>
    <source>
        <strain evidence="1 2">HLD2</strain>
    </source>
</reference>
<evidence type="ECO:0008006" key="3">
    <source>
        <dbReference type="Google" id="ProtNLM"/>
    </source>
</evidence>
<organism evidence="1 2">
    <name type="scientific">Thiohalomonas denitrificans</name>
    <dbReference type="NCBI Taxonomy" id="415747"/>
    <lineage>
        <taxon>Bacteria</taxon>
        <taxon>Pseudomonadati</taxon>
        <taxon>Pseudomonadota</taxon>
        <taxon>Gammaproteobacteria</taxon>
        <taxon>Thiohalomonadales</taxon>
        <taxon>Thiohalomonadaceae</taxon>
        <taxon>Thiohalomonas</taxon>
    </lineage>
</organism>
<dbReference type="Proteomes" id="UP000199648">
    <property type="component" value="Unassembled WGS sequence"/>
</dbReference>
<dbReference type="STRING" id="415747.SAMN03097708_01249"/>
<dbReference type="AlphaFoldDB" id="A0A1G5Q2H8"/>
<evidence type="ECO:0000313" key="1">
    <source>
        <dbReference type="EMBL" id="SCZ56023.1"/>
    </source>
</evidence>
<dbReference type="EMBL" id="FMWD01000003">
    <property type="protein sequence ID" value="SCZ56023.1"/>
    <property type="molecule type" value="Genomic_DNA"/>
</dbReference>
<protein>
    <recommendedName>
        <fullName evidence="3">HD/PDEase domain-containing protein</fullName>
    </recommendedName>
</protein>
<sequence>MAKQNLYDLIEPQKPESVEREVVATMRAIDAEFEVDRLQHLYRHIVLLFQGLYPGYRASDAWYHDLEHTNAVFLCVAAMLDGAHQDGVRISSRGKLLVLACALFHDVGLIRRLDETEGTGARFTVGHEGRSIASMTDYFVKHGFSDESITDATHIILCTVLNKAVGEIPFRNTEVRKLGQILGSADVVAQMADRAYLEKLLLLFREFREARLPGYESELDLLEKTPTFYQKVVKRRLEDEFDHVDAFLDAHARVRWGQEEEPFHLAIDRNLQYLEQILATDKSHYRNWLRRGDVVASLPREPQDSGKDAPESQ</sequence>
<name>A0A1G5Q2H8_9GAMM</name>
<accession>A0A1G5Q2H8</accession>
<dbReference type="SUPFAM" id="SSF109604">
    <property type="entry name" value="HD-domain/PDEase-like"/>
    <property type="match status" value="1"/>
</dbReference>
<evidence type="ECO:0000313" key="2">
    <source>
        <dbReference type="Proteomes" id="UP000199648"/>
    </source>
</evidence>
<proteinExistence type="predicted"/>